<protein>
    <submittedName>
        <fullName evidence="1">Uncharacterized protein</fullName>
    </submittedName>
</protein>
<sequence length="121" mass="13290">MSLLKQFKLEAADKPKAIQPFAQRRQKFIAAVDKQLAGVPDDGASTITSTWAWKSNEGDWFISPRYGRTPLELSPGLNAIKCADVQDVAKNLQKLKALADEGKLDDVLMAAATTIRSRFGK</sequence>
<organism evidence="1 2">
    <name type="scientific">Parasedimentitalea maritima</name>
    <dbReference type="NCBI Taxonomy" id="2578117"/>
    <lineage>
        <taxon>Bacteria</taxon>
        <taxon>Pseudomonadati</taxon>
        <taxon>Pseudomonadota</taxon>
        <taxon>Alphaproteobacteria</taxon>
        <taxon>Rhodobacterales</taxon>
        <taxon>Paracoccaceae</taxon>
        <taxon>Parasedimentitalea</taxon>
    </lineage>
</organism>
<dbReference type="RefSeq" id="WP_158981785.1">
    <property type="nucleotide sequence ID" value="NZ_WSFO01000023.1"/>
</dbReference>
<proteinExistence type="predicted"/>
<accession>A0A6A4R9Z4</accession>
<dbReference type="Proteomes" id="UP000441586">
    <property type="component" value="Unassembled WGS sequence"/>
</dbReference>
<evidence type="ECO:0000313" key="1">
    <source>
        <dbReference type="EMBL" id="KAE9625080.1"/>
    </source>
</evidence>
<name>A0A6A4R9Z4_9RHOB</name>
<comment type="caution">
    <text evidence="1">The sequence shown here is derived from an EMBL/GenBank/DDBJ whole genome shotgun (WGS) entry which is preliminary data.</text>
</comment>
<dbReference type="EMBL" id="WSFO01000023">
    <property type="protein sequence ID" value="KAE9625080.1"/>
    <property type="molecule type" value="Genomic_DNA"/>
</dbReference>
<evidence type="ECO:0000313" key="2">
    <source>
        <dbReference type="Proteomes" id="UP000441586"/>
    </source>
</evidence>
<reference evidence="1 2" key="1">
    <citation type="submission" date="2019-12" db="EMBL/GenBank/DDBJ databases">
        <authorList>
            <person name="Zhang Y.-J."/>
        </authorList>
    </citation>
    <scope>NUCLEOTIDE SEQUENCE [LARGE SCALE GENOMIC DNA]</scope>
    <source>
        <strain evidence="1 2">H18S-6</strain>
    </source>
</reference>
<gene>
    <name evidence="1" type="ORF">GP644_22975</name>
</gene>
<dbReference type="AlphaFoldDB" id="A0A6A4R9Z4"/>